<accession>A0A5N6JFN5</accession>
<protein>
    <submittedName>
        <fullName evidence="1">Uncharacterized protein</fullName>
    </submittedName>
</protein>
<reference evidence="1 2" key="1">
    <citation type="submission" date="2019-04" db="EMBL/GenBank/DDBJ databases">
        <title>Fungal friends and foes A comparative genomics study of 23 Aspergillus species from section Flavi.</title>
        <authorList>
            <consortium name="DOE Joint Genome Institute"/>
            <person name="Kjaerbolling I."/>
            <person name="Vesth T.C."/>
            <person name="Frisvad J.C."/>
            <person name="Nybo J.L."/>
            <person name="Theobald S."/>
            <person name="Kildgaard S."/>
            <person name="Petersen T.I."/>
            <person name="Kuo A."/>
            <person name="Sato A."/>
            <person name="Lyhne E.K."/>
            <person name="Kogle M.E."/>
            <person name="Wiebenga A."/>
            <person name="Kun R.S."/>
            <person name="Lubbers R.J."/>
            <person name="Makela M.R."/>
            <person name="Barry K."/>
            <person name="Chovatia M."/>
            <person name="Clum A."/>
            <person name="Daum C."/>
            <person name="Haridas S."/>
            <person name="He G."/>
            <person name="LaButti K."/>
            <person name="Lipzen A."/>
            <person name="Mondo S."/>
            <person name="Pangilinan J."/>
            <person name="Riley R."/>
            <person name="Salamov A."/>
            <person name="Simmons B.A."/>
            <person name="Magnuson J.K."/>
            <person name="Henrissat B."/>
            <person name="Mortensen U.H."/>
            <person name="Larsen T.O."/>
            <person name="De vries R.P."/>
            <person name="Grigoriev I.V."/>
            <person name="Machida M."/>
            <person name="Baker S.E."/>
            <person name="Andersen M.R."/>
        </authorList>
    </citation>
    <scope>NUCLEOTIDE SEQUENCE [LARGE SCALE GENOMIC DNA]</scope>
    <source>
        <strain evidence="1 2">CBS 117635</strain>
    </source>
</reference>
<dbReference type="EMBL" id="ML732771">
    <property type="protein sequence ID" value="KAB8277661.1"/>
    <property type="molecule type" value="Genomic_DNA"/>
</dbReference>
<keyword evidence="2" id="KW-1185">Reference proteome</keyword>
<evidence type="ECO:0000313" key="1">
    <source>
        <dbReference type="EMBL" id="KAB8277661.1"/>
    </source>
</evidence>
<proteinExistence type="predicted"/>
<name>A0A5N6JFN5_9EURO</name>
<evidence type="ECO:0000313" key="2">
    <source>
        <dbReference type="Proteomes" id="UP000326289"/>
    </source>
</evidence>
<gene>
    <name evidence="1" type="ORF">BDV30DRAFT_204833</name>
</gene>
<dbReference type="Proteomes" id="UP000326289">
    <property type="component" value="Unassembled WGS sequence"/>
</dbReference>
<dbReference type="AlphaFoldDB" id="A0A5N6JFN5"/>
<organism evidence="1 2">
    <name type="scientific">Aspergillus minisclerotigenes</name>
    <dbReference type="NCBI Taxonomy" id="656917"/>
    <lineage>
        <taxon>Eukaryota</taxon>
        <taxon>Fungi</taxon>
        <taxon>Dikarya</taxon>
        <taxon>Ascomycota</taxon>
        <taxon>Pezizomycotina</taxon>
        <taxon>Eurotiomycetes</taxon>
        <taxon>Eurotiomycetidae</taxon>
        <taxon>Eurotiales</taxon>
        <taxon>Aspergillaceae</taxon>
        <taxon>Aspergillus</taxon>
        <taxon>Aspergillus subgen. Circumdati</taxon>
    </lineage>
</organism>
<sequence>MLVIDTLPSTTRKTTWGWSLVTKPRTKPIVTGDVGPRRELRSAEAFTLLSSYPTGLLL</sequence>